<dbReference type="GO" id="GO:0016810">
    <property type="term" value="F:hydrolase activity, acting on carbon-nitrogen (but not peptide) bonds"/>
    <property type="evidence" value="ECO:0007669"/>
    <property type="project" value="InterPro"/>
</dbReference>
<evidence type="ECO:0000313" key="2">
    <source>
        <dbReference type="EMBL" id="TXK15275.1"/>
    </source>
</evidence>
<dbReference type="InterPro" id="IPR057744">
    <property type="entry name" value="OTAase-like"/>
</dbReference>
<dbReference type="SUPFAM" id="SSF51556">
    <property type="entry name" value="Metallo-dependent hydrolases"/>
    <property type="match status" value="1"/>
</dbReference>
<sequence length="417" mass="43865">MSRIYSADRVRTHAAAGTIADASVVTDDEGLIAWVGPTDELPAVHAHLPRTRVEGTIMPGLIDTHVHLGFDGGPNPVERMMSESDAEQLVLMLRSARQLLSAGVTTARDLGARNYLDVVVRDAIVRGDARGPRLIASGAPLTPTGGHCWFMGGEADGGYELRTAVRRHHEQGVDSIKIMSTGGFMTKGSAPWFAQYSQDELALAITDAHRLGKKAVAHAHGIEGIRHAVRAGIDALEHCTFVASDGSLGFDAELADEIAARGVFVSFTMNVLAWQMLRAGTGGFVEHFAMVVRELRSRGVRIVTGTDAGIDRAPHHAYAATLEVHAALGLPAEDVLMAATVVAAESMGLADQIGALRPGLAADLIGVAGDPLADLTCLRRPTLVVAGGEEFAPDPYPDLEALAVPAPAGPGAVLHEH</sequence>
<dbReference type="Proteomes" id="UP000321949">
    <property type="component" value="Unassembled WGS sequence"/>
</dbReference>
<dbReference type="Gene3D" id="3.20.20.140">
    <property type="entry name" value="Metal-dependent hydrolases"/>
    <property type="match status" value="1"/>
</dbReference>
<dbReference type="Gene3D" id="2.30.40.10">
    <property type="entry name" value="Urease, subunit C, domain 1"/>
    <property type="match status" value="1"/>
</dbReference>
<dbReference type="RefSeq" id="WP_147049523.1">
    <property type="nucleotide sequence ID" value="NZ_BKAH01000002.1"/>
</dbReference>
<name>A0A5C8I7Z5_9MICO</name>
<protein>
    <submittedName>
        <fullName evidence="2">Amidohydrolase family protein</fullName>
    </submittedName>
</protein>
<feature type="domain" description="Amidohydrolase-related" evidence="1">
    <location>
        <begin position="56"/>
        <end position="388"/>
    </location>
</feature>
<dbReference type="Pfam" id="PF01979">
    <property type="entry name" value="Amidohydro_1"/>
    <property type="match status" value="1"/>
</dbReference>
<accession>A0A5C8I7Z5</accession>
<dbReference type="PANTHER" id="PTHR43135:SF3">
    <property type="entry name" value="ALPHA-D-RIBOSE 1-METHYLPHOSPHONATE 5-TRIPHOSPHATE DIPHOSPHATASE"/>
    <property type="match status" value="1"/>
</dbReference>
<dbReference type="InterPro" id="IPR006680">
    <property type="entry name" value="Amidohydro-rel"/>
</dbReference>
<dbReference type="InterPro" id="IPR051781">
    <property type="entry name" value="Metallo-dep_Hydrolase"/>
</dbReference>
<evidence type="ECO:0000313" key="3">
    <source>
        <dbReference type="Proteomes" id="UP000321949"/>
    </source>
</evidence>
<dbReference type="SUPFAM" id="SSF51338">
    <property type="entry name" value="Composite domain of metallo-dependent hydrolases"/>
    <property type="match status" value="1"/>
</dbReference>
<proteinExistence type="predicted"/>
<evidence type="ECO:0000259" key="1">
    <source>
        <dbReference type="Pfam" id="PF01979"/>
    </source>
</evidence>
<dbReference type="CDD" id="cd01299">
    <property type="entry name" value="Met_dep_hydrolase_A"/>
    <property type="match status" value="1"/>
</dbReference>
<keyword evidence="2" id="KW-0378">Hydrolase</keyword>
<reference evidence="2 3" key="1">
    <citation type="submission" date="2019-08" db="EMBL/GenBank/DDBJ databases">
        <authorList>
            <person name="Dong K."/>
        </authorList>
    </citation>
    <scope>NUCLEOTIDE SEQUENCE [LARGE SCALE GENOMIC DNA]</scope>
    <source>
        <strain evidence="2 3">K-1</strain>
    </source>
</reference>
<comment type="caution">
    <text evidence="2">The sequence shown here is derived from an EMBL/GenBank/DDBJ whole genome shotgun (WGS) entry which is preliminary data.</text>
</comment>
<dbReference type="AlphaFoldDB" id="A0A5C8I7Z5"/>
<dbReference type="InterPro" id="IPR032466">
    <property type="entry name" value="Metal_Hydrolase"/>
</dbReference>
<dbReference type="OrthoDB" id="3189065at2"/>
<organism evidence="2 3">
    <name type="scientific">Microbacterium saccharophilum</name>
    <dbReference type="NCBI Taxonomy" id="1213358"/>
    <lineage>
        <taxon>Bacteria</taxon>
        <taxon>Bacillati</taxon>
        <taxon>Actinomycetota</taxon>
        <taxon>Actinomycetes</taxon>
        <taxon>Micrococcales</taxon>
        <taxon>Microbacteriaceae</taxon>
        <taxon>Microbacterium</taxon>
    </lineage>
</organism>
<keyword evidence="3" id="KW-1185">Reference proteome</keyword>
<dbReference type="EMBL" id="VRSX01000001">
    <property type="protein sequence ID" value="TXK15275.1"/>
    <property type="molecule type" value="Genomic_DNA"/>
</dbReference>
<dbReference type="InterPro" id="IPR011059">
    <property type="entry name" value="Metal-dep_hydrolase_composite"/>
</dbReference>
<gene>
    <name evidence="2" type="ORF">FVP74_02420</name>
</gene>
<dbReference type="PANTHER" id="PTHR43135">
    <property type="entry name" value="ALPHA-D-RIBOSE 1-METHYLPHOSPHONATE 5-TRIPHOSPHATE DIPHOSPHATASE"/>
    <property type="match status" value="1"/>
</dbReference>